<dbReference type="EMBL" id="CM010628">
    <property type="protein sequence ID" value="RID77704.1"/>
    <property type="molecule type" value="Genomic_DNA"/>
</dbReference>
<evidence type="ECO:0000313" key="2">
    <source>
        <dbReference type="Proteomes" id="UP000264353"/>
    </source>
</evidence>
<name>A0A398ALU1_BRACM</name>
<dbReference type="AlphaFoldDB" id="A0A398ALU1"/>
<protein>
    <submittedName>
        <fullName evidence="1">Uncharacterized protein</fullName>
    </submittedName>
</protein>
<sequence length="153" mass="17473">MYDVMLDEAKLWLDERKVESSSPPAPPVKEDSGYDYYYSSADDEMDPVEKAKYLQQVRDSDGFDVDFFYHPFGGIMPCGCNDSDTPLAKLQQQFTCCFWDSSTKNKERLRLITKQCRIKPQVPAAGNAVDEFYTGKMPNWLQDDDDALIGVVE</sequence>
<organism evidence="1 2">
    <name type="scientific">Brassica campestris</name>
    <name type="common">Field mustard</name>
    <dbReference type="NCBI Taxonomy" id="3711"/>
    <lineage>
        <taxon>Eukaryota</taxon>
        <taxon>Viridiplantae</taxon>
        <taxon>Streptophyta</taxon>
        <taxon>Embryophyta</taxon>
        <taxon>Tracheophyta</taxon>
        <taxon>Spermatophyta</taxon>
        <taxon>Magnoliopsida</taxon>
        <taxon>eudicotyledons</taxon>
        <taxon>Gunneridae</taxon>
        <taxon>Pentapetalae</taxon>
        <taxon>rosids</taxon>
        <taxon>malvids</taxon>
        <taxon>Brassicales</taxon>
        <taxon>Brassicaceae</taxon>
        <taxon>Brassiceae</taxon>
        <taxon>Brassica</taxon>
    </lineage>
</organism>
<reference evidence="1 2" key="1">
    <citation type="submission" date="2018-06" db="EMBL/GenBank/DDBJ databases">
        <title>WGS assembly of Brassica rapa FPsc.</title>
        <authorList>
            <person name="Bowman J."/>
            <person name="Kohchi T."/>
            <person name="Yamato K."/>
            <person name="Jenkins J."/>
            <person name="Shu S."/>
            <person name="Ishizaki K."/>
            <person name="Yamaoka S."/>
            <person name="Nishihama R."/>
            <person name="Nakamura Y."/>
            <person name="Berger F."/>
            <person name="Adam C."/>
            <person name="Aki S."/>
            <person name="Althoff F."/>
            <person name="Araki T."/>
            <person name="Arteaga-Vazquez M."/>
            <person name="Balasubrmanian S."/>
            <person name="Bauer D."/>
            <person name="Boehm C."/>
            <person name="Briginshaw L."/>
            <person name="Caballero-Perez J."/>
            <person name="Catarino B."/>
            <person name="Chen F."/>
            <person name="Chiyoda S."/>
            <person name="Chovatia M."/>
            <person name="Davies K."/>
            <person name="Delmans M."/>
            <person name="Demura T."/>
            <person name="Dierschke T."/>
            <person name="Dolan L."/>
            <person name="Dorantes-Acosta A."/>
            <person name="Eklund D."/>
            <person name="Florent S."/>
            <person name="Flores-Sandoval E."/>
            <person name="Fujiyama A."/>
            <person name="Fukuzawa H."/>
            <person name="Galik B."/>
            <person name="Grimanelli D."/>
            <person name="Grimwood J."/>
            <person name="Grossniklaus U."/>
            <person name="Hamada T."/>
            <person name="Haseloff J."/>
            <person name="Hetherington A."/>
            <person name="Higo A."/>
            <person name="Hirakawa Y."/>
            <person name="Hundley H."/>
            <person name="Ikeda Y."/>
            <person name="Inoue K."/>
            <person name="Inoue S."/>
            <person name="Ishida S."/>
            <person name="Jia Q."/>
            <person name="Kakita M."/>
            <person name="Kanazawa T."/>
            <person name="Kawai Y."/>
            <person name="Kawashima T."/>
            <person name="Kennedy M."/>
            <person name="Kinose K."/>
            <person name="Kinoshita T."/>
            <person name="Kohara Y."/>
            <person name="Koide E."/>
            <person name="Komatsu K."/>
            <person name="Kopischke S."/>
            <person name="Kubo M."/>
            <person name="Kyozuka J."/>
            <person name="Lagercrantz U."/>
            <person name="Lin S."/>
            <person name="Lindquist E."/>
            <person name="Lipzen A."/>
            <person name="Lu C."/>
            <person name="Luna E."/>
            <person name="Martienssen R."/>
            <person name="Minamino N."/>
            <person name="Mizutani M."/>
            <person name="Mizutani M."/>
            <person name="Mochizuki N."/>
            <person name="Monte I."/>
            <person name="Mosher R."/>
            <person name="Nagasaki H."/>
            <person name="Nakagami H."/>
            <person name="Naramoto S."/>
            <person name="Nishitani K."/>
            <person name="Ohtani M."/>
            <person name="Okamoto T."/>
            <person name="Okumura M."/>
            <person name="Phillips J."/>
            <person name="Pollak B."/>
            <person name="Reinders A."/>
            <person name="Roevekamp M."/>
            <person name="Sano R."/>
            <person name="Sawa S."/>
            <person name="Schmid M."/>
            <person name="Shirakawa M."/>
            <person name="Solano R."/>
            <person name="Spunde A."/>
            <person name="Suetsugu N."/>
            <person name="Sugano S."/>
            <person name="Sugiyama A."/>
            <person name="Sun R."/>
            <person name="Suzuki Y."/>
            <person name="Takenaka M."/>
            <person name="Takezawa D."/>
            <person name="Tomogane H."/>
            <person name="Tsuzuki M."/>
            <person name="Ueda T."/>
            <person name="Umeda M."/>
            <person name="Ward J."/>
            <person name="Watanabe Y."/>
            <person name="Yazaki K."/>
            <person name="Yokoyama R."/>
            <person name="Yoshitake Y."/>
            <person name="Yotsui I."/>
            <person name="Zachgo S."/>
            <person name="Schmutz J."/>
        </authorList>
    </citation>
    <scope>NUCLEOTIDE SEQUENCE [LARGE SCALE GENOMIC DNA]</scope>
    <source>
        <strain evidence="2">cv. B-3</strain>
    </source>
</reference>
<evidence type="ECO:0000313" key="1">
    <source>
        <dbReference type="EMBL" id="RID77704.1"/>
    </source>
</evidence>
<proteinExistence type="predicted"/>
<accession>A0A398ALU1</accession>
<gene>
    <name evidence="1" type="ORF">BRARA_A00588</name>
</gene>
<dbReference type="Proteomes" id="UP000264353">
    <property type="component" value="Chromosome A1"/>
</dbReference>